<evidence type="ECO:0000259" key="7">
    <source>
        <dbReference type="PROSITE" id="PS52015"/>
    </source>
</evidence>
<dbReference type="Proteomes" id="UP000732399">
    <property type="component" value="Unassembled WGS sequence"/>
</dbReference>
<name>A0ABX1CT98_9SPHN</name>
<sequence>MAYADQVRGSRRVSIIAGVAAVHGAIGYLFVSGMAVEIATKFVPTLLTTNVPIDVPPPPPPEPAPPASKSIPAPRSATMPAPRIEAPASSWTVAVDPGLVTLPGVDAVTLAVEPTAEPTPSRPSLAAGPSVRGNRIAWFSTDDYPAAALRAGDEGTVAVTLAIAPDGRVADCAVTQPSGSATLDQTTCRLYRARGRFTPARDEAGNPIAATYRDRVRWQLPPQ</sequence>
<comment type="caution">
    <text evidence="8">The sequence shown here is derived from an EMBL/GenBank/DDBJ whole genome shotgun (WGS) entry which is preliminary data.</text>
</comment>
<proteinExistence type="predicted"/>
<dbReference type="PROSITE" id="PS52015">
    <property type="entry name" value="TONB_CTD"/>
    <property type="match status" value="1"/>
</dbReference>
<evidence type="ECO:0000256" key="1">
    <source>
        <dbReference type="ARBA" id="ARBA00004167"/>
    </source>
</evidence>
<keyword evidence="4 6" id="KW-0472">Membrane</keyword>
<evidence type="ECO:0000256" key="4">
    <source>
        <dbReference type="ARBA" id="ARBA00023136"/>
    </source>
</evidence>
<feature type="compositionally biased region" description="Low complexity" evidence="5">
    <location>
        <begin position="67"/>
        <end position="77"/>
    </location>
</feature>
<feature type="transmembrane region" description="Helical" evidence="6">
    <location>
        <begin position="12"/>
        <end position="31"/>
    </location>
</feature>
<keyword evidence="9" id="KW-1185">Reference proteome</keyword>
<keyword evidence="3 6" id="KW-1133">Transmembrane helix</keyword>
<organism evidence="8 9">
    <name type="scientific">Sphingomonas corticis</name>
    <dbReference type="NCBI Taxonomy" id="2722791"/>
    <lineage>
        <taxon>Bacteria</taxon>
        <taxon>Pseudomonadati</taxon>
        <taxon>Pseudomonadota</taxon>
        <taxon>Alphaproteobacteria</taxon>
        <taxon>Sphingomonadales</taxon>
        <taxon>Sphingomonadaceae</taxon>
        <taxon>Sphingomonas</taxon>
    </lineage>
</organism>
<dbReference type="Gene3D" id="3.30.1150.10">
    <property type="match status" value="1"/>
</dbReference>
<evidence type="ECO:0000256" key="3">
    <source>
        <dbReference type="ARBA" id="ARBA00022989"/>
    </source>
</evidence>
<accession>A0ABX1CT98</accession>
<evidence type="ECO:0000256" key="2">
    <source>
        <dbReference type="ARBA" id="ARBA00022692"/>
    </source>
</evidence>
<evidence type="ECO:0000313" key="8">
    <source>
        <dbReference type="EMBL" id="NJR79052.1"/>
    </source>
</evidence>
<dbReference type="Pfam" id="PF03544">
    <property type="entry name" value="TonB_C"/>
    <property type="match status" value="1"/>
</dbReference>
<reference evidence="8 9" key="1">
    <citation type="submission" date="2020-03" db="EMBL/GenBank/DDBJ databases">
        <authorList>
            <person name="Wang L."/>
            <person name="He N."/>
            <person name="Li Y."/>
            <person name="Fang Y."/>
            <person name="Zhang F."/>
        </authorList>
    </citation>
    <scope>NUCLEOTIDE SEQUENCE [LARGE SCALE GENOMIC DNA]</scope>
    <source>
        <strain evidence="8 9">36D10-4-7</strain>
    </source>
</reference>
<protein>
    <submittedName>
        <fullName evidence="8">Energy transducer TonB</fullName>
    </submittedName>
</protein>
<dbReference type="SUPFAM" id="SSF74653">
    <property type="entry name" value="TolA/TonB C-terminal domain"/>
    <property type="match status" value="1"/>
</dbReference>
<dbReference type="RefSeq" id="WP_168134572.1">
    <property type="nucleotide sequence ID" value="NZ_JAAVJH010000005.1"/>
</dbReference>
<evidence type="ECO:0000313" key="9">
    <source>
        <dbReference type="Proteomes" id="UP000732399"/>
    </source>
</evidence>
<dbReference type="InterPro" id="IPR037682">
    <property type="entry name" value="TonB_C"/>
</dbReference>
<feature type="domain" description="TonB C-terminal" evidence="7">
    <location>
        <begin position="129"/>
        <end position="223"/>
    </location>
</feature>
<comment type="subcellular location">
    <subcellularLocation>
        <location evidence="1">Membrane</location>
        <topology evidence="1">Single-pass membrane protein</topology>
    </subcellularLocation>
</comment>
<evidence type="ECO:0000256" key="5">
    <source>
        <dbReference type="SAM" id="MobiDB-lite"/>
    </source>
</evidence>
<dbReference type="InterPro" id="IPR006260">
    <property type="entry name" value="TonB/TolA_C"/>
</dbReference>
<dbReference type="EMBL" id="JAAVJH010000005">
    <property type="protein sequence ID" value="NJR79052.1"/>
    <property type="molecule type" value="Genomic_DNA"/>
</dbReference>
<feature type="compositionally biased region" description="Pro residues" evidence="5">
    <location>
        <begin position="54"/>
        <end position="66"/>
    </location>
</feature>
<keyword evidence="2 6" id="KW-0812">Transmembrane</keyword>
<gene>
    <name evidence="8" type="ORF">HBH26_10670</name>
</gene>
<feature type="region of interest" description="Disordered" evidence="5">
    <location>
        <begin position="54"/>
        <end position="81"/>
    </location>
</feature>
<dbReference type="NCBIfam" id="TIGR01352">
    <property type="entry name" value="tonB_Cterm"/>
    <property type="match status" value="1"/>
</dbReference>
<evidence type="ECO:0000256" key="6">
    <source>
        <dbReference type="SAM" id="Phobius"/>
    </source>
</evidence>